<comment type="caution">
    <text evidence="2">The sequence shown here is derived from an EMBL/GenBank/DDBJ whole genome shotgun (WGS) entry which is preliminary data.</text>
</comment>
<accession>A0ABR4AQY6</accession>
<reference evidence="2 3" key="1">
    <citation type="submission" date="2024-09" db="EMBL/GenBank/DDBJ databases">
        <title>Rethinking Asexuality: The Enigmatic Case of Functional Sexual Genes in Lepraria (Stereocaulaceae).</title>
        <authorList>
            <person name="Doellman M."/>
            <person name="Sun Y."/>
            <person name="Barcenas-Pena A."/>
            <person name="Lumbsch H.T."/>
            <person name="Grewe F."/>
        </authorList>
    </citation>
    <scope>NUCLEOTIDE SEQUENCE [LARGE SCALE GENOMIC DNA]</scope>
    <source>
        <strain evidence="2 3">Mercado 3170</strain>
    </source>
</reference>
<evidence type="ECO:0000313" key="3">
    <source>
        <dbReference type="Proteomes" id="UP001590950"/>
    </source>
</evidence>
<evidence type="ECO:0000256" key="1">
    <source>
        <dbReference type="SAM" id="MobiDB-lite"/>
    </source>
</evidence>
<dbReference type="EMBL" id="JBEFKJ010000003">
    <property type="protein sequence ID" value="KAL2047206.1"/>
    <property type="molecule type" value="Genomic_DNA"/>
</dbReference>
<sequence length="96" mass="10872">MSSNNPFKNFAATILDKSGSPILADKLVPDARKGCKHFENRARYFLTKGEDYGTLNGVITKDNFKDHFGKDFKEQHTYDKTNNTKLGPSLQGEMRD</sequence>
<protein>
    <submittedName>
        <fullName evidence="2">Uncharacterized protein</fullName>
    </submittedName>
</protein>
<organism evidence="2 3">
    <name type="scientific">Stereocaulon virgatum</name>
    <dbReference type="NCBI Taxonomy" id="373712"/>
    <lineage>
        <taxon>Eukaryota</taxon>
        <taxon>Fungi</taxon>
        <taxon>Dikarya</taxon>
        <taxon>Ascomycota</taxon>
        <taxon>Pezizomycotina</taxon>
        <taxon>Lecanoromycetes</taxon>
        <taxon>OSLEUM clade</taxon>
        <taxon>Lecanoromycetidae</taxon>
        <taxon>Lecanorales</taxon>
        <taxon>Lecanorineae</taxon>
        <taxon>Stereocaulaceae</taxon>
        <taxon>Stereocaulon</taxon>
    </lineage>
</organism>
<proteinExistence type="predicted"/>
<keyword evidence="3" id="KW-1185">Reference proteome</keyword>
<dbReference type="Proteomes" id="UP001590950">
    <property type="component" value="Unassembled WGS sequence"/>
</dbReference>
<evidence type="ECO:0000313" key="2">
    <source>
        <dbReference type="EMBL" id="KAL2047206.1"/>
    </source>
</evidence>
<feature type="region of interest" description="Disordered" evidence="1">
    <location>
        <begin position="75"/>
        <end position="96"/>
    </location>
</feature>
<name>A0ABR4AQY6_9LECA</name>
<gene>
    <name evidence="2" type="ORF">N7G274_001225</name>
</gene>